<protein>
    <submittedName>
        <fullName evidence="2">Uncharacterized protein</fullName>
    </submittedName>
</protein>
<keyword evidence="1" id="KW-0472">Membrane</keyword>
<keyword evidence="1" id="KW-0812">Transmembrane</keyword>
<feature type="transmembrane region" description="Helical" evidence="1">
    <location>
        <begin position="160"/>
        <end position="180"/>
    </location>
</feature>
<sequence length="397" mass="44145">MTDSKKDTKSEKEASSETKSMFQNGKEWFIEEYKSYQRPSDVASTTLGCSIFVYLAGKSVEYSVHMLLELYFNEKRFWLGSKDYGRRGAAALCQTGESLLLSTPQTVSETLADDNEASFMLVGSFFTFAALLVLASRLGNPSDFPVPVGHGRSIFNTLRVIAPVVALFFVPRVPAIGPYAELKLGGHSIINMWHGLFAVVSFVFAPLFEIIHGGMNLNSFFKLGGDKFIPALSSDKPNLFSLKLYKTLWVTLTIVQVVLSVLTLFIATQFLPWNDKTGNPQSDACGSLRTLLTFTLEETMIGLLGVYFTVLALSQMCESSGRRLSSLFYILPLMYFSFGAFEHHFSKYLLTYDMNANYLAILDMPESGWSEPLPVGCTFLLDVATVPDNCYDLPNNP</sequence>
<feature type="transmembrane region" description="Helical" evidence="1">
    <location>
        <begin position="326"/>
        <end position="345"/>
    </location>
</feature>
<keyword evidence="1" id="KW-1133">Transmembrane helix</keyword>
<feature type="transmembrane region" description="Helical" evidence="1">
    <location>
        <begin position="192"/>
        <end position="211"/>
    </location>
</feature>
<feature type="transmembrane region" description="Helical" evidence="1">
    <location>
        <begin position="291"/>
        <end position="314"/>
    </location>
</feature>
<feature type="transmembrane region" description="Helical" evidence="1">
    <location>
        <begin position="248"/>
        <end position="271"/>
    </location>
</feature>
<organism evidence="2">
    <name type="scientific">Pseudo-nitzschia arenysensis</name>
    <dbReference type="NCBI Taxonomy" id="697910"/>
    <lineage>
        <taxon>Eukaryota</taxon>
        <taxon>Sar</taxon>
        <taxon>Stramenopiles</taxon>
        <taxon>Ochrophyta</taxon>
        <taxon>Bacillariophyta</taxon>
        <taxon>Bacillariophyceae</taxon>
        <taxon>Bacillariophycidae</taxon>
        <taxon>Bacillariales</taxon>
        <taxon>Bacillariaceae</taxon>
        <taxon>Pseudo-nitzschia</taxon>
    </lineage>
</organism>
<feature type="transmembrane region" description="Helical" evidence="1">
    <location>
        <begin position="117"/>
        <end position="139"/>
    </location>
</feature>
<accession>A0A7S0F806</accession>
<reference evidence="2" key="1">
    <citation type="submission" date="2021-01" db="EMBL/GenBank/DDBJ databases">
        <authorList>
            <person name="Corre E."/>
            <person name="Pelletier E."/>
            <person name="Niang G."/>
            <person name="Scheremetjew M."/>
            <person name="Finn R."/>
            <person name="Kale V."/>
            <person name="Holt S."/>
            <person name="Cochrane G."/>
            <person name="Meng A."/>
            <person name="Brown T."/>
            <person name="Cohen L."/>
        </authorList>
    </citation>
    <scope>NUCLEOTIDE SEQUENCE</scope>
    <source>
        <strain evidence="2">B593</strain>
    </source>
</reference>
<name>A0A7S0F806_9STRA</name>
<evidence type="ECO:0000256" key="1">
    <source>
        <dbReference type="SAM" id="Phobius"/>
    </source>
</evidence>
<dbReference type="AlphaFoldDB" id="A0A7S0F806"/>
<gene>
    <name evidence="2" type="ORF">PARE0329_LOCUS423</name>
</gene>
<dbReference type="EMBL" id="HBEH01000604">
    <property type="protein sequence ID" value="CAD8343788.1"/>
    <property type="molecule type" value="Transcribed_RNA"/>
</dbReference>
<evidence type="ECO:0000313" key="2">
    <source>
        <dbReference type="EMBL" id="CAD8343788.1"/>
    </source>
</evidence>
<proteinExistence type="predicted"/>